<keyword evidence="1" id="KW-0175">Coiled coil</keyword>
<proteinExistence type="predicted"/>
<dbReference type="EMBL" id="CP039349">
    <property type="protein sequence ID" value="QCD93293.1"/>
    <property type="molecule type" value="Genomic_DNA"/>
</dbReference>
<reference evidence="3 4" key="1">
    <citation type="submission" date="2019-04" db="EMBL/GenBank/DDBJ databases">
        <title>An improved genome assembly and genetic linkage map for asparagus bean, Vigna unguiculata ssp. sesquipedialis.</title>
        <authorList>
            <person name="Xia Q."/>
            <person name="Zhang R."/>
            <person name="Dong Y."/>
        </authorList>
    </citation>
    <scope>NUCLEOTIDE SEQUENCE [LARGE SCALE GENOMIC DNA]</scope>
    <source>
        <tissue evidence="3">Leaf</tissue>
    </source>
</reference>
<organism evidence="3 4">
    <name type="scientific">Vigna unguiculata</name>
    <name type="common">Cowpea</name>
    <dbReference type="NCBI Taxonomy" id="3917"/>
    <lineage>
        <taxon>Eukaryota</taxon>
        <taxon>Viridiplantae</taxon>
        <taxon>Streptophyta</taxon>
        <taxon>Embryophyta</taxon>
        <taxon>Tracheophyta</taxon>
        <taxon>Spermatophyta</taxon>
        <taxon>Magnoliopsida</taxon>
        <taxon>eudicotyledons</taxon>
        <taxon>Gunneridae</taxon>
        <taxon>Pentapetalae</taxon>
        <taxon>rosids</taxon>
        <taxon>fabids</taxon>
        <taxon>Fabales</taxon>
        <taxon>Fabaceae</taxon>
        <taxon>Papilionoideae</taxon>
        <taxon>50 kb inversion clade</taxon>
        <taxon>NPAAA clade</taxon>
        <taxon>indigoferoid/millettioid clade</taxon>
        <taxon>Phaseoleae</taxon>
        <taxon>Vigna</taxon>
    </lineage>
</organism>
<feature type="region of interest" description="Disordered" evidence="2">
    <location>
        <begin position="320"/>
        <end position="346"/>
    </location>
</feature>
<accession>A0A4D6LXT5</accession>
<feature type="coiled-coil region" evidence="1">
    <location>
        <begin position="264"/>
        <end position="291"/>
    </location>
</feature>
<dbReference type="Proteomes" id="UP000501690">
    <property type="component" value="Linkage Group LG5"/>
</dbReference>
<gene>
    <name evidence="3" type="ORF">DEO72_LG5g1366</name>
</gene>
<feature type="compositionally biased region" description="Polar residues" evidence="2">
    <location>
        <begin position="337"/>
        <end position="346"/>
    </location>
</feature>
<dbReference type="AlphaFoldDB" id="A0A4D6LXT5"/>
<protein>
    <submittedName>
        <fullName evidence="3">Uncharacterized protein</fullName>
    </submittedName>
</protein>
<evidence type="ECO:0000313" key="3">
    <source>
        <dbReference type="EMBL" id="QCD93293.1"/>
    </source>
</evidence>
<evidence type="ECO:0000313" key="4">
    <source>
        <dbReference type="Proteomes" id="UP000501690"/>
    </source>
</evidence>
<evidence type="ECO:0000256" key="2">
    <source>
        <dbReference type="SAM" id="MobiDB-lite"/>
    </source>
</evidence>
<sequence length="359" mass="40976">MVDFISAYFHWNEILSRLLLVQRTFLQRNLVSSKHGNVLQLLEFCRVFGKAKDAVRAFGPGYFRDSASVLEPRHIGARPKGTSFWPRLSPEAIASVFCLGSERTEAIASVSSSQWWLWLLLLFWLILAHRCSGADGRSRWCEVLPWLSLVLLQRTQCIVRSVNGAAAVVVVAAKFAQSFRTDPHRENRGQKPDAGGIFENLKTGLPYMLRFICNRGLKPPLLPRSLKTRGQKPDEIAKMPPPPYRLRKLKRYIKDENSRYAKGVKEAKLKIDATKEKVKCLERKLWNEKAKVVSSTVSPFPMEEKIRTEVDEAHADMLSKFSKRKQHSDIKIEDETATSPEESWSVYSPAEISKYISSR</sequence>
<keyword evidence="4" id="KW-1185">Reference proteome</keyword>
<name>A0A4D6LXT5_VIGUN</name>
<evidence type="ECO:0000256" key="1">
    <source>
        <dbReference type="SAM" id="Coils"/>
    </source>
</evidence>